<evidence type="ECO:0000313" key="7">
    <source>
        <dbReference type="EMBL" id="NYS96349.1"/>
    </source>
</evidence>
<dbReference type="InterPro" id="IPR002065">
    <property type="entry name" value="TPX"/>
</dbReference>
<dbReference type="SUPFAM" id="SSF52833">
    <property type="entry name" value="Thioredoxin-like"/>
    <property type="match status" value="1"/>
</dbReference>
<gene>
    <name evidence="7" type="primary">tpx</name>
    <name evidence="7" type="ORF">HZY94_04030</name>
</gene>
<dbReference type="InterPro" id="IPR050455">
    <property type="entry name" value="Tpx_Peroxidase_subfamily"/>
</dbReference>
<evidence type="ECO:0000259" key="6">
    <source>
        <dbReference type="PROSITE" id="PS51352"/>
    </source>
</evidence>
<accession>A0A7Z0S4N2</accession>
<dbReference type="RefSeq" id="WP_179925103.1">
    <property type="nucleotide sequence ID" value="NZ_JACBXX010000101.1"/>
</dbReference>
<reference evidence="7 8" key="1">
    <citation type="submission" date="2020-07" db="EMBL/GenBank/DDBJ databases">
        <title>MOT database genomes.</title>
        <authorList>
            <person name="Joseph S."/>
            <person name="Aduse-Opoku J."/>
            <person name="Hashim A."/>
            <person name="Wade W."/>
            <person name="Curtis M."/>
        </authorList>
    </citation>
    <scope>NUCLEOTIDE SEQUENCE [LARGE SCALE GENOMIC DNA]</scope>
    <source>
        <strain evidence="7 8">STR</strain>
    </source>
</reference>
<name>A0A7Z0S4N2_9STRE</name>
<evidence type="ECO:0000256" key="5">
    <source>
        <dbReference type="ARBA" id="ARBA00023284"/>
    </source>
</evidence>
<dbReference type="NCBIfam" id="NF001808">
    <property type="entry name" value="PRK00522.1"/>
    <property type="match status" value="1"/>
</dbReference>
<dbReference type="EMBL" id="JACBXX010000101">
    <property type="protein sequence ID" value="NYS96349.1"/>
    <property type="molecule type" value="Genomic_DNA"/>
</dbReference>
<protein>
    <submittedName>
        <fullName evidence="7">Thiol peroxidase</fullName>
        <ecNumber evidence="7">1.11.1.-</ecNumber>
    </submittedName>
</protein>
<dbReference type="InterPro" id="IPR036249">
    <property type="entry name" value="Thioredoxin-like_sf"/>
</dbReference>
<proteinExistence type="predicted"/>
<evidence type="ECO:0000256" key="4">
    <source>
        <dbReference type="ARBA" id="ARBA00023157"/>
    </source>
</evidence>
<dbReference type="CDD" id="cd03014">
    <property type="entry name" value="PRX_Atyp2cys"/>
    <property type="match status" value="1"/>
</dbReference>
<dbReference type="InterPro" id="IPR013766">
    <property type="entry name" value="Thioredoxin_domain"/>
</dbReference>
<evidence type="ECO:0000256" key="2">
    <source>
        <dbReference type="ARBA" id="ARBA00022862"/>
    </source>
</evidence>
<dbReference type="GO" id="GO:0008379">
    <property type="term" value="F:thioredoxin peroxidase activity"/>
    <property type="evidence" value="ECO:0007669"/>
    <property type="project" value="InterPro"/>
</dbReference>
<dbReference type="EC" id="1.11.1.-" evidence="7"/>
<dbReference type="InterPro" id="IPR013740">
    <property type="entry name" value="Redoxin"/>
</dbReference>
<dbReference type="PANTHER" id="PTHR43110">
    <property type="entry name" value="THIOL PEROXIDASE"/>
    <property type="match status" value="1"/>
</dbReference>
<evidence type="ECO:0000256" key="3">
    <source>
        <dbReference type="ARBA" id="ARBA00023002"/>
    </source>
</evidence>
<dbReference type="PROSITE" id="PS51352">
    <property type="entry name" value="THIOREDOXIN_2"/>
    <property type="match status" value="1"/>
</dbReference>
<keyword evidence="3 7" id="KW-0560">Oxidoreductase</keyword>
<feature type="domain" description="Thioredoxin" evidence="6">
    <location>
        <begin position="16"/>
        <end position="163"/>
    </location>
</feature>
<evidence type="ECO:0000313" key="8">
    <source>
        <dbReference type="Proteomes" id="UP000589521"/>
    </source>
</evidence>
<keyword evidence="1 7" id="KW-0575">Peroxidase</keyword>
<sequence>MPQFLGQEVHLIGDRLQIGDIAPDFTLLNKDLEKVSLSGFPGKKKVLSIVPSIDTGVCSTQTRQFNANLAGREDTVIMTISIDTPFAQARWCGVEGLDKAIMLSDYFDNSFGKAYGLLMEEWHILSRSVLILDESNTVRYLEYLEDVHQEPDYQAAIQALDEL</sequence>
<dbReference type="Pfam" id="PF08534">
    <property type="entry name" value="Redoxin"/>
    <property type="match status" value="1"/>
</dbReference>
<organism evidence="7 8">
    <name type="scientific">Streptococcus danieliae</name>
    <dbReference type="NCBI Taxonomy" id="747656"/>
    <lineage>
        <taxon>Bacteria</taxon>
        <taxon>Bacillati</taxon>
        <taxon>Bacillota</taxon>
        <taxon>Bacilli</taxon>
        <taxon>Lactobacillales</taxon>
        <taxon>Streptococcaceae</taxon>
        <taxon>Streptococcus</taxon>
    </lineage>
</organism>
<dbReference type="AlphaFoldDB" id="A0A7Z0S4N2"/>
<dbReference type="Gene3D" id="3.40.30.10">
    <property type="entry name" value="Glutaredoxin"/>
    <property type="match status" value="1"/>
</dbReference>
<comment type="caution">
    <text evidence="7">The sequence shown here is derived from an EMBL/GenBank/DDBJ whole genome shotgun (WGS) entry which is preliminary data.</text>
</comment>
<keyword evidence="4" id="KW-1015">Disulfide bond</keyword>
<dbReference type="Proteomes" id="UP000589521">
    <property type="component" value="Unassembled WGS sequence"/>
</dbReference>
<keyword evidence="2" id="KW-0049">Antioxidant</keyword>
<keyword evidence="5" id="KW-0676">Redox-active center</keyword>
<dbReference type="PANTHER" id="PTHR43110:SF1">
    <property type="entry name" value="THIOL PEROXIDASE"/>
    <property type="match status" value="1"/>
</dbReference>
<evidence type="ECO:0000256" key="1">
    <source>
        <dbReference type="ARBA" id="ARBA00022559"/>
    </source>
</evidence>